<dbReference type="PRINTS" id="PR00080">
    <property type="entry name" value="SDRFAMILY"/>
</dbReference>
<dbReference type="SMART" id="SM00822">
    <property type="entry name" value="PKS_KR"/>
    <property type="match status" value="1"/>
</dbReference>
<dbReference type="InterPro" id="IPR002347">
    <property type="entry name" value="SDR_fam"/>
</dbReference>
<proteinExistence type="inferred from homology"/>
<dbReference type="PRINTS" id="PR00081">
    <property type="entry name" value="GDHRDH"/>
</dbReference>
<keyword evidence="2 5" id="KW-0560">Oxidoreductase</keyword>
<dbReference type="InterPro" id="IPR057326">
    <property type="entry name" value="KR_dom"/>
</dbReference>
<dbReference type="AlphaFoldDB" id="A0A7D3W738"/>
<evidence type="ECO:0000256" key="1">
    <source>
        <dbReference type="ARBA" id="ARBA00006484"/>
    </source>
</evidence>
<dbReference type="GO" id="GO:0004745">
    <property type="term" value="F:all-trans-retinol dehydrogenase (NAD+) activity"/>
    <property type="evidence" value="ECO:0007669"/>
    <property type="project" value="UniProtKB-EC"/>
</dbReference>
<evidence type="ECO:0000313" key="5">
    <source>
        <dbReference type="EMBL" id="QKG27536.1"/>
    </source>
</evidence>
<dbReference type="Proteomes" id="UP000501240">
    <property type="component" value="Chromosome"/>
</dbReference>
<evidence type="ECO:0000256" key="3">
    <source>
        <dbReference type="RuleBase" id="RU000363"/>
    </source>
</evidence>
<accession>A0A7D3W738</accession>
<dbReference type="EMBL" id="CP053892">
    <property type="protein sequence ID" value="QKG27536.1"/>
    <property type="molecule type" value="Genomic_DNA"/>
</dbReference>
<dbReference type="Pfam" id="PF00106">
    <property type="entry name" value="adh_short"/>
    <property type="match status" value="1"/>
</dbReference>
<evidence type="ECO:0000313" key="6">
    <source>
        <dbReference type="Proteomes" id="UP000501240"/>
    </source>
</evidence>
<feature type="domain" description="Ketoreductase" evidence="4">
    <location>
        <begin position="16"/>
        <end position="210"/>
    </location>
</feature>
<dbReference type="InterPro" id="IPR036291">
    <property type="entry name" value="NAD(P)-bd_dom_sf"/>
</dbReference>
<protein>
    <submittedName>
        <fullName evidence="5">Short-chain dehydrogenase/reductase SDR</fullName>
        <ecNumber evidence="5">1.1.1.105</ecNumber>
    </submittedName>
</protein>
<dbReference type="PANTHER" id="PTHR44169">
    <property type="entry name" value="NADPH-DEPENDENT 1-ACYLDIHYDROXYACETONE PHOSPHATE REDUCTASE"/>
    <property type="match status" value="1"/>
</dbReference>
<gene>
    <name evidence="5" type="ORF">ACTIVE_9191</name>
</gene>
<evidence type="ECO:0000259" key="4">
    <source>
        <dbReference type="SMART" id="SM00822"/>
    </source>
</evidence>
<evidence type="ECO:0000256" key="2">
    <source>
        <dbReference type="ARBA" id="ARBA00023002"/>
    </source>
</evidence>
<keyword evidence="6" id="KW-1185">Reference proteome</keyword>
<dbReference type="EC" id="1.1.1.105" evidence="5"/>
<dbReference type="Gene3D" id="3.40.50.720">
    <property type="entry name" value="NAD(P)-binding Rossmann-like Domain"/>
    <property type="match status" value="1"/>
</dbReference>
<sequence length="293" mass="30562">MSGSAGGPSIGPMSTRTVLITGAAGGVGGAAVRRLAGLGWDVYAGIRRPSDAGRLPAGVHALTIDLIDEETVEAAAKEIAARTGGRLDALVNNAGVIVEGPVELVPLEDWRRQFDVNVVGQIAMAQAVLPMLRAARGRVVNVGAVSSRMSGPAFGPIAASKAALASVTEALRVEMRPLGVKVCVIEPGLLDTEIFDKSGASRRATGWRGDADAQRLYEGVTAKMGEFNARAKPGPVDSAVKAIVRALTARRPKARYLVGRDARMMATLARLPDHTRDRLLLRTVGINAATYGG</sequence>
<organism evidence="5 6">
    <name type="scientific">Actinomadura verrucosospora</name>
    <dbReference type="NCBI Taxonomy" id="46165"/>
    <lineage>
        <taxon>Bacteria</taxon>
        <taxon>Bacillati</taxon>
        <taxon>Actinomycetota</taxon>
        <taxon>Actinomycetes</taxon>
        <taxon>Streptosporangiales</taxon>
        <taxon>Thermomonosporaceae</taxon>
        <taxon>Actinomadura</taxon>
    </lineage>
</organism>
<comment type="similarity">
    <text evidence="1 3">Belongs to the short-chain dehydrogenases/reductases (SDR) family.</text>
</comment>
<name>A0A7D3W738_ACTVE</name>
<dbReference type="SUPFAM" id="SSF51735">
    <property type="entry name" value="NAD(P)-binding Rossmann-fold domains"/>
    <property type="match status" value="1"/>
</dbReference>
<dbReference type="PANTHER" id="PTHR44169:SF6">
    <property type="entry name" value="NADPH-DEPENDENT 1-ACYLDIHYDROXYACETONE PHOSPHATE REDUCTASE"/>
    <property type="match status" value="1"/>
</dbReference>
<reference evidence="5 6" key="1">
    <citation type="submission" date="2020-05" db="EMBL/GenBank/DDBJ databases">
        <title>Actinomadura verrucosospora NRRL-B18236 (PFL_A860) Genome sequencing and assembly.</title>
        <authorList>
            <person name="Samborskyy M."/>
        </authorList>
    </citation>
    <scope>NUCLEOTIDE SEQUENCE [LARGE SCALE GENOMIC DNA]</scope>
    <source>
        <strain evidence="5 6">NRRL:B18236</strain>
    </source>
</reference>